<organism evidence="1">
    <name type="scientific">Anguilla anguilla</name>
    <name type="common">European freshwater eel</name>
    <name type="synonym">Muraena anguilla</name>
    <dbReference type="NCBI Taxonomy" id="7936"/>
    <lineage>
        <taxon>Eukaryota</taxon>
        <taxon>Metazoa</taxon>
        <taxon>Chordata</taxon>
        <taxon>Craniata</taxon>
        <taxon>Vertebrata</taxon>
        <taxon>Euteleostomi</taxon>
        <taxon>Actinopterygii</taxon>
        <taxon>Neopterygii</taxon>
        <taxon>Teleostei</taxon>
        <taxon>Anguilliformes</taxon>
        <taxon>Anguillidae</taxon>
        <taxon>Anguilla</taxon>
    </lineage>
</organism>
<name>A0A0E9U004_ANGAN</name>
<accession>A0A0E9U004</accession>
<dbReference type="AlphaFoldDB" id="A0A0E9U004"/>
<protein>
    <submittedName>
        <fullName evidence="1">Uncharacterized protein</fullName>
    </submittedName>
</protein>
<sequence>MYTGKYSGGSLMLWGCAASTDPWALVKTASRTLPRYQDILARNMVASASRLKATSGSQNGDLKHTLLFTNK</sequence>
<proteinExistence type="predicted"/>
<reference evidence="1" key="1">
    <citation type="submission" date="2014-11" db="EMBL/GenBank/DDBJ databases">
        <authorList>
            <person name="Amaro Gonzalez C."/>
        </authorList>
    </citation>
    <scope>NUCLEOTIDE SEQUENCE</scope>
</reference>
<evidence type="ECO:0000313" key="1">
    <source>
        <dbReference type="EMBL" id="JAH58520.1"/>
    </source>
</evidence>
<reference evidence="1" key="2">
    <citation type="journal article" date="2015" name="Fish Shellfish Immunol.">
        <title>Early steps in the European eel (Anguilla anguilla)-Vibrio vulnificus interaction in the gills: Role of the RtxA13 toxin.</title>
        <authorList>
            <person name="Callol A."/>
            <person name="Pajuelo D."/>
            <person name="Ebbesson L."/>
            <person name="Teles M."/>
            <person name="MacKenzie S."/>
            <person name="Amaro C."/>
        </authorList>
    </citation>
    <scope>NUCLEOTIDE SEQUENCE</scope>
</reference>
<dbReference type="EMBL" id="GBXM01050057">
    <property type="protein sequence ID" value="JAH58520.1"/>
    <property type="molecule type" value="Transcribed_RNA"/>
</dbReference>